<keyword evidence="2" id="KW-1185">Reference proteome</keyword>
<gene>
    <name evidence="1" type="ORF">DKG74_04125</name>
</gene>
<dbReference type="EMBL" id="QGLE01000002">
    <property type="protein sequence ID" value="PWR24963.1"/>
    <property type="molecule type" value="Genomic_DNA"/>
</dbReference>
<sequence>MSPPEVTLDLLACDLITLARNVAMTEQTVQQMMPGLASHAAHLVALNAAVAALAARLDVDLMAVARALPQRIPPEYPPEMVQVAQSHLVNMGETAMAIRRKG</sequence>
<comment type="caution">
    <text evidence="1">The sequence shown here is derived from an EMBL/GenBank/DDBJ whole genome shotgun (WGS) entry which is preliminary data.</text>
</comment>
<dbReference type="RefSeq" id="WP_109902933.1">
    <property type="nucleotide sequence ID" value="NZ_QGLE01000002.1"/>
</dbReference>
<reference evidence="1 2" key="1">
    <citation type="submission" date="2018-05" db="EMBL/GenBank/DDBJ databases">
        <title>Zavarzinia sp. HR-AS.</title>
        <authorList>
            <person name="Lee Y."/>
            <person name="Jeon C.O."/>
        </authorList>
    </citation>
    <scope>NUCLEOTIDE SEQUENCE [LARGE SCALE GENOMIC DNA]</scope>
    <source>
        <strain evidence="1 2">HR-AS</strain>
    </source>
</reference>
<name>A0A317EHQ9_9PROT</name>
<dbReference type="AlphaFoldDB" id="A0A317EHQ9"/>
<protein>
    <submittedName>
        <fullName evidence="1">Uncharacterized protein</fullName>
    </submittedName>
</protein>
<evidence type="ECO:0000313" key="2">
    <source>
        <dbReference type="Proteomes" id="UP000245461"/>
    </source>
</evidence>
<dbReference type="Proteomes" id="UP000245461">
    <property type="component" value="Unassembled WGS sequence"/>
</dbReference>
<evidence type="ECO:0000313" key="1">
    <source>
        <dbReference type="EMBL" id="PWR24963.1"/>
    </source>
</evidence>
<proteinExistence type="predicted"/>
<accession>A0A317EHQ9</accession>
<organism evidence="1 2">
    <name type="scientific">Zavarzinia aquatilis</name>
    <dbReference type="NCBI Taxonomy" id="2211142"/>
    <lineage>
        <taxon>Bacteria</taxon>
        <taxon>Pseudomonadati</taxon>
        <taxon>Pseudomonadota</taxon>
        <taxon>Alphaproteobacteria</taxon>
        <taxon>Rhodospirillales</taxon>
        <taxon>Zavarziniaceae</taxon>
        <taxon>Zavarzinia</taxon>
    </lineage>
</organism>